<dbReference type="EMBL" id="JADCSA010000014">
    <property type="protein sequence ID" value="MBE7325659.1"/>
    <property type="molecule type" value="Genomic_DNA"/>
</dbReference>
<evidence type="ECO:0000256" key="1">
    <source>
        <dbReference type="ARBA" id="ARBA00023015"/>
    </source>
</evidence>
<organism evidence="5 6">
    <name type="scientific">Nocardioides malaquae</name>
    <dbReference type="NCBI Taxonomy" id="2773426"/>
    <lineage>
        <taxon>Bacteria</taxon>
        <taxon>Bacillati</taxon>
        <taxon>Actinomycetota</taxon>
        <taxon>Actinomycetes</taxon>
        <taxon>Propionibacteriales</taxon>
        <taxon>Nocardioidaceae</taxon>
        <taxon>Nocardioides</taxon>
    </lineage>
</organism>
<dbReference type="InterPro" id="IPR036390">
    <property type="entry name" value="WH_DNA-bd_sf"/>
</dbReference>
<dbReference type="Gene3D" id="1.10.10.10">
    <property type="entry name" value="Winged helix-like DNA-binding domain superfamily/Winged helix DNA-binding domain"/>
    <property type="match status" value="1"/>
</dbReference>
<dbReference type="SMART" id="SM00345">
    <property type="entry name" value="HTH_GNTR"/>
    <property type="match status" value="1"/>
</dbReference>
<keyword evidence="6" id="KW-1185">Reference proteome</keyword>
<dbReference type="RefSeq" id="WP_193638983.1">
    <property type="nucleotide sequence ID" value="NZ_JADCSA010000014.1"/>
</dbReference>
<evidence type="ECO:0000256" key="2">
    <source>
        <dbReference type="ARBA" id="ARBA00023125"/>
    </source>
</evidence>
<accession>A0ABR9RVR2</accession>
<evidence type="ECO:0000313" key="5">
    <source>
        <dbReference type="EMBL" id="MBE7325659.1"/>
    </source>
</evidence>
<dbReference type="Pfam" id="PF00392">
    <property type="entry name" value="GntR"/>
    <property type="match status" value="1"/>
</dbReference>
<keyword evidence="2" id="KW-0238">DNA-binding</keyword>
<dbReference type="PROSITE" id="PS50949">
    <property type="entry name" value="HTH_GNTR"/>
    <property type="match status" value="1"/>
</dbReference>
<keyword evidence="1" id="KW-0805">Transcription regulation</keyword>
<feature type="domain" description="HTH gntR-type" evidence="4">
    <location>
        <begin position="11"/>
        <end position="79"/>
    </location>
</feature>
<dbReference type="PANTHER" id="PTHR38445:SF9">
    <property type="entry name" value="HTH-TYPE TRANSCRIPTIONAL REPRESSOR YTRA"/>
    <property type="match status" value="1"/>
</dbReference>
<dbReference type="SUPFAM" id="SSF46785">
    <property type="entry name" value="Winged helix' DNA-binding domain"/>
    <property type="match status" value="1"/>
</dbReference>
<evidence type="ECO:0000313" key="6">
    <source>
        <dbReference type="Proteomes" id="UP000756387"/>
    </source>
</evidence>
<sequence>MRFAVDHDAAEPVYEQVRRQVVEAVSDGLLAPGDKLPPVRTLASDLGLAVNTVAKAYKELEAAAVVATRGRAGTVVLGAGVEQAARAAAAAYVTRVRELGLTDADALAQVRRALV</sequence>
<gene>
    <name evidence="5" type="ORF">IEQ44_13485</name>
</gene>
<dbReference type="CDD" id="cd07377">
    <property type="entry name" value="WHTH_GntR"/>
    <property type="match status" value="1"/>
</dbReference>
<keyword evidence="3" id="KW-0804">Transcription</keyword>
<evidence type="ECO:0000256" key="3">
    <source>
        <dbReference type="ARBA" id="ARBA00023163"/>
    </source>
</evidence>
<comment type="caution">
    <text evidence="5">The sequence shown here is derived from an EMBL/GenBank/DDBJ whole genome shotgun (WGS) entry which is preliminary data.</text>
</comment>
<proteinExistence type="predicted"/>
<dbReference type="InterPro" id="IPR000524">
    <property type="entry name" value="Tscrpt_reg_HTH_GntR"/>
</dbReference>
<reference evidence="5 6" key="1">
    <citation type="submission" date="2020-10" db="EMBL/GenBank/DDBJ databases">
        <title>Nocardioides sp. isolated from sludge.</title>
        <authorList>
            <person name="Zhang X."/>
        </authorList>
    </citation>
    <scope>NUCLEOTIDE SEQUENCE [LARGE SCALE GENOMIC DNA]</scope>
    <source>
        <strain evidence="5 6">Y6</strain>
    </source>
</reference>
<protein>
    <submittedName>
        <fullName evidence="5">GntR family transcriptional regulator</fullName>
    </submittedName>
</protein>
<dbReference type="PANTHER" id="PTHR38445">
    <property type="entry name" value="HTH-TYPE TRANSCRIPTIONAL REPRESSOR YTRA"/>
    <property type="match status" value="1"/>
</dbReference>
<dbReference type="Proteomes" id="UP000756387">
    <property type="component" value="Unassembled WGS sequence"/>
</dbReference>
<evidence type="ECO:0000259" key="4">
    <source>
        <dbReference type="PROSITE" id="PS50949"/>
    </source>
</evidence>
<dbReference type="InterPro" id="IPR036388">
    <property type="entry name" value="WH-like_DNA-bd_sf"/>
</dbReference>
<name>A0ABR9RVR2_9ACTN</name>